<name>A0AAD4BFE3_BOLED</name>
<reference evidence="1" key="1">
    <citation type="submission" date="2019-10" db="EMBL/GenBank/DDBJ databases">
        <authorList>
            <consortium name="DOE Joint Genome Institute"/>
            <person name="Kuo A."/>
            <person name="Miyauchi S."/>
            <person name="Kiss E."/>
            <person name="Drula E."/>
            <person name="Kohler A."/>
            <person name="Sanchez-Garcia M."/>
            <person name="Andreopoulos B."/>
            <person name="Barry K.W."/>
            <person name="Bonito G."/>
            <person name="Buee M."/>
            <person name="Carver A."/>
            <person name="Chen C."/>
            <person name="Cichocki N."/>
            <person name="Clum A."/>
            <person name="Culley D."/>
            <person name="Crous P.W."/>
            <person name="Fauchery L."/>
            <person name="Girlanda M."/>
            <person name="Hayes R."/>
            <person name="Keri Z."/>
            <person name="LaButti K."/>
            <person name="Lipzen A."/>
            <person name="Lombard V."/>
            <person name="Magnuson J."/>
            <person name="Maillard F."/>
            <person name="Morin E."/>
            <person name="Murat C."/>
            <person name="Nolan M."/>
            <person name="Ohm R."/>
            <person name="Pangilinan J."/>
            <person name="Pereira M."/>
            <person name="Perotto S."/>
            <person name="Peter M."/>
            <person name="Riley R."/>
            <person name="Sitrit Y."/>
            <person name="Stielow B."/>
            <person name="Szollosi G."/>
            <person name="Zifcakova L."/>
            <person name="Stursova M."/>
            <person name="Spatafora J.W."/>
            <person name="Tedersoo L."/>
            <person name="Vaario L.-M."/>
            <person name="Yamada A."/>
            <person name="Yan M."/>
            <person name="Wang P."/>
            <person name="Xu J."/>
            <person name="Bruns T."/>
            <person name="Baldrian P."/>
            <person name="Vilgalys R."/>
            <person name="Henrissat B."/>
            <person name="Grigoriev I.V."/>
            <person name="Hibbett D."/>
            <person name="Nagy L.G."/>
            <person name="Martin F.M."/>
        </authorList>
    </citation>
    <scope>NUCLEOTIDE SEQUENCE</scope>
    <source>
        <strain evidence="1">BED1</strain>
    </source>
</reference>
<dbReference type="Proteomes" id="UP001194468">
    <property type="component" value="Unassembled WGS sequence"/>
</dbReference>
<dbReference type="AlphaFoldDB" id="A0AAD4BFE3"/>
<accession>A0AAD4BFE3</accession>
<comment type="caution">
    <text evidence="1">The sequence shown here is derived from an EMBL/GenBank/DDBJ whole genome shotgun (WGS) entry which is preliminary data.</text>
</comment>
<evidence type="ECO:0000313" key="1">
    <source>
        <dbReference type="EMBL" id="KAF8425753.1"/>
    </source>
</evidence>
<dbReference type="EMBL" id="WHUW01000093">
    <property type="protein sequence ID" value="KAF8425753.1"/>
    <property type="molecule type" value="Genomic_DNA"/>
</dbReference>
<sequence length="200" mass="22266">MLCGKTFVILSLGIKVPDIGIQGEYVHVDFTLIEGDLATVDLFMSDLHSLSTYPVASHISVHRNHPQMVVIIPLEVKPGHAPIQPFDDDVSVEYTRSNSITVHSSTPGRINLKVPEHGHRGTSVSIEFHFPESGPTKVDLFLREQDLDEHVLIAEDMYIERDDPQVLDIPLQVEPGQYQFVATTGEERTIYTGSNIIAIN</sequence>
<keyword evidence="2" id="KW-1185">Reference proteome</keyword>
<proteinExistence type="predicted"/>
<evidence type="ECO:0000313" key="2">
    <source>
        <dbReference type="Proteomes" id="UP001194468"/>
    </source>
</evidence>
<organism evidence="1 2">
    <name type="scientific">Boletus edulis BED1</name>
    <dbReference type="NCBI Taxonomy" id="1328754"/>
    <lineage>
        <taxon>Eukaryota</taxon>
        <taxon>Fungi</taxon>
        <taxon>Dikarya</taxon>
        <taxon>Basidiomycota</taxon>
        <taxon>Agaricomycotina</taxon>
        <taxon>Agaricomycetes</taxon>
        <taxon>Agaricomycetidae</taxon>
        <taxon>Boletales</taxon>
        <taxon>Boletineae</taxon>
        <taxon>Boletaceae</taxon>
        <taxon>Boletoideae</taxon>
        <taxon>Boletus</taxon>
    </lineage>
</organism>
<gene>
    <name evidence="1" type="ORF">L210DRAFT_3653135</name>
</gene>
<protein>
    <submittedName>
        <fullName evidence="1">Uncharacterized protein</fullName>
    </submittedName>
</protein>
<reference evidence="1" key="2">
    <citation type="journal article" date="2020" name="Nat. Commun.">
        <title>Large-scale genome sequencing of mycorrhizal fungi provides insights into the early evolution of symbiotic traits.</title>
        <authorList>
            <person name="Miyauchi S."/>
            <person name="Kiss E."/>
            <person name="Kuo A."/>
            <person name="Drula E."/>
            <person name="Kohler A."/>
            <person name="Sanchez-Garcia M."/>
            <person name="Morin E."/>
            <person name="Andreopoulos B."/>
            <person name="Barry K.W."/>
            <person name="Bonito G."/>
            <person name="Buee M."/>
            <person name="Carver A."/>
            <person name="Chen C."/>
            <person name="Cichocki N."/>
            <person name="Clum A."/>
            <person name="Culley D."/>
            <person name="Crous P.W."/>
            <person name="Fauchery L."/>
            <person name="Girlanda M."/>
            <person name="Hayes R.D."/>
            <person name="Keri Z."/>
            <person name="LaButti K."/>
            <person name="Lipzen A."/>
            <person name="Lombard V."/>
            <person name="Magnuson J."/>
            <person name="Maillard F."/>
            <person name="Murat C."/>
            <person name="Nolan M."/>
            <person name="Ohm R.A."/>
            <person name="Pangilinan J."/>
            <person name="Pereira M.F."/>
            <person name="Perotto S."/>
            <person name="Peter M."/>
            <person name="Pfister S."/>
            <person name="Riley R."/>
            <person name="Sitrit Y."/>
            <person name="Stielow J.B."/>
            <person name="Szollosi G."/>
            <person name="Zifcakova L."/>
            <person name="Stursova M."/>
            <person name="Spatafora J.W."/>
            <person name="Tedersoo L."/>
            <person name="Vaario L.M."/>
            <person name="Yamada A."/>
            <person name="Yan M."/>
            <person name="Wang P."/>
            <person name="Xu J."/>
            <person name="Bruns T."/>
            <person name="Baldrian P."/>
            <person name="Vilgalys R."/>
            <person name="Dunand C."/>
            <person name="Henrissat B."/>
            <person name="Grigoriev I.V."/>
            <person name="Hibbett D."/>
            <person name="Nagy L.G."/>
            <person name="Martin F.M."/>
        </authorList>
    </citation>
    <scope>NUCLEOTIDE SEQUENCE</scope>
    <source>
        <strain evidence="1">BED1</strain>
    </source>
</reference>